<evidence type="ECO:0000256" key="2">
    <source>
        <dbReference type="ARBA" id="ARBA00005417"/>
    </source>
</evidence>
<comment type="similarity">
    <text evidence="2">Belongs to the ABC transporter superfamily.</text>
</comment>
<evidence type="ECO:0000256" key="8">
    <source>
        <dbReference type="ARBA" id="ARBA00023136"/>
    </source>
</evidence>
<feature type="domain" description="ABC transporter" evidence="10">
    <location>
        <begin position="39"/>
        <end position="284"/>
    </location>
</feature>
<dbReference type="GO" id="GO:0005524">
    <property type="term" value="F:ATP binding"/>
    <property type="evidence" value="ECO:0007669"/>
    <property type="project" value="UniProtKB-KW"/>
</dbReference>
<dbReference type="PIRSF" id="PIRSF039085">
    <property type="entry name" value="ABC_ATPase_HisP"/>
    <property type="match status" value="1"/>
</dbReference>
<evidence type="ECO:0000313" key="12">
    <source>
        <dbReference type="Proteomes" id="UP000319941"/>
    </source>
</evidence>
<dbReference type="InterPro" id="IPR017871">
    <property type="entry name" value="ABC_transporter-like_CS"/>
</dbReference>
<name>A0A558HPW3_9GAMM</name>
<keyword evidence="3" id="KW-0813">Transport</keyword>
<comment type="caution">
    <text evidence="11">The sequence shown here is derived from an EMBL/GenBank/DDBJ whole genome shotgun (WGS) entry which is preliminary data.</text>
</comment>
<proteinExistence type="inferred from homology"/>
<accession>A0A558HPW3</accession>
<dbReference type="PROSITE" id="PS00211">
    <property type="entry name" value="ABC_TRANSPORTER_1"/>
    <property type="match status" value="1"/>
</dbReference>
<keyword evidence="7" id="KW-0029">Amino-acid transport</keyword>
<reference evidence="11 12" key="1">
    <citation type="submission" date="2019-07" db="EMBL/GenBank/DDBJ databases">
        <title>Diversity of Bacteria from Kongsfjorden, Arctic.</title>
        <authorList>
            <person name="Yu Y."/>
        </authorList>
    </citation>
    <scope>NUCLEOTIDE SEQUENCE [LARGE SCALE GENOMIC DNA]</scope>
    <source>
        <strain evidence="11 12">SM1923</strain>
    </source>
</reference>
<dbReference type="Proteomes" id="UP000319941">
    <property type="component" value="Unassembled WGS sequence"/>
</dbReference>
<keyword evidence="4" id="KW-1003">Cell membrane</keyword>
<dbReference type="Gene3D" id="3.40.50.300">
    <property type="entry name" value="P-loop containing nucleotide triphosphate hydrolases"/>
    <property type="match status" value="1"/>
</dbReference>
<dbReference type="STRING" id="553385.GCA_000591415_03507"/>
<dbReference type="InterPro" id="IPR003439">
    <property type="entry name" value="ABC_transporter-like_ATP-bd"/>
</dbReference>
<evidence type="ECO:0000256" key="7">
    <source>
        <dbReference type="ARBA" id="ARBA00022970"/>
    </source>
</evidence>
<dbReference type="FunFam" id="3.40.50.300:FF:000020">
    <property type="entry name" value="Amino acid ABC transporter ATP-binding component"/>
    <property type="match status" value="1"/>
</dbReference>
<dbReference type="InterPro" id="IPR003593">
    <property type="entry name" value="AAA+_ATPase"/>
</dbReference>
<sequence>MTLSSSAHSSLTAPEPQPSASRPLVSPVHEASSSASLAVEATHIVKHFGDLAVLHDVSLAVEEGTVTTIIGASGSGKSTLLRCMNLLERPDQGELMIADERIRFDRNPKGDIVGLDRRQIQRLRAKVTMVFQQFNLWPHLTVLGNITEAPMRVKGLSRRDATKAAEHYLARVGMLERADTYPAFLSGGQQQRVAIARALAMEPRVLLFDEPTSALDPERVSEVLAVIRSLADEGRTMLMVTHEMAFAREVSDQIIFLDEGRVGIAGTPTDVFEQTHHERCQRFVSPAA</sequence>
<gene>
    <name evidence="11" type="ORF">FQP86_06490</name>
</gene>
<dbReference type="GO" id="GO:0016887">
    <property type="term" value="F:ATP hydrolysis activity"/>
    <property type="evidence" value="ECO:0007669"/>
    <property type="project" value="InterPro"/>
</dbReference>
<dbReference type="EMBL" id="VNFH01000004">
    <property type="protein sequence ID" value="TVU71176.1"/>
    <property type="molecule type" value="Genomic_DNA"/>
</dbReference>
<dbReference type="AlphaFoldDB" id="A0A558HPW3"/>
<keyword evidence="6 11" id="KW-0067">ATP-binding</keyword>
<keyword evidence="8" id="KW-0472">Membrane</keyword>
<keyword evidence="5" id="KW-0547">Nucleotide-binding</keyword>
<dbReference type="CDD" id="cd03262">
    <property type="entry name" value="ABC_HisP_GlnQ"/>
    <property type="match status" value="1"/>
</dbReference>
<dbReference type="PROSITE" id="PS50893">
    <property type="entry name" value="ABC_TRANSPORTER_2"/>
    <property type="match status" value="1"/>
</dbReference>
<evidence type="ECO:0000256" key="6">
    <source>
        <dbReference type="ARBA" id="ARBA00022840"/>
    </source>
</evidence>
<evidence type="ECO:0000259" key="10">
    <source>
        <dbReference type="PROSITE" id="PS50893"/>
    </source>
</evidence>
<evidence type="ECO:0000256" key="4">
    <source>
        <dbReference type="ARBA" id="ARBA00022475"/>
    </source>
</evidence>
<dbReference type="SUPFAM" id="SSF52540">
    <property type="entry name" value="P-loop containing nucleoside triphosphate hydrolases"/>
    <property type="match status" value="1"/>
</dbReference>
<dbReference type="GO" id="GO:0015424">
    <property type="term" value="F:ABC-type amino acid transporter activity"/>
    <property type="evidence" value="ECO:0007669"/>
    <property type="project" value="InterPro"/>
</dbReference>
<dbReference type="PANTHER" id="PTHR43166:SF35">
    <property type="entry name" value="L-CYSTINE IMPORT ATP-BINDING PROTEIN TCYN"/>
    <property type="match status" value="1"/>
</dbReference>
<evidence type="ECO:0000313" key="11">
    <source>
        <dbReference type="EMBL" id="TVU71176.1"/>
    </source>
</evidence>
<keyword evidence="12" id="KW-1185">Reference proteome</keyword>
<dbReference type="Pfam" id="PF00005">
    <property type="entry name" value="ABC_tran"/>
    <property type="match status" value="1"/>
</dbReference>
<evidence type="ECO:0000256" key="5">
    <source>
        <dbReference type="ARBA" id="ARBA00022741"/>
    </source>
</evidence>
<evidence type="ECO:0000256" key="3">
    <source>
        <dbReference type="ARBA" id="ARBA00022448"/>
    </source>
</evidence>
<dbReference type="RefSeq" id="WP_088743771.1">
    <property type="nucleotide sequence ID" value="NZ_CAWOWR010000097.1"/>
</dbReference>
<dbReference type="InterPro" id="IPR030679">
    <property type="entry name" value="ABC_ATPase_HisP-typ"/>
</dbReference>
<feature type="compositionally biased region" description="Low complexity" evidence="9">
    <location>
        <begin position="1"/>
        <end position="13"/>
    </location>
</feature>
<dbReference type="GO" id="GO:0005886">
    <property type="term" value="C:plasma membrane"/>
    <property type="evidence" value="ECO:0007669"/>
    <property type="project" value="UniProtKB-SubCell"/>
</dbReference>
<dbReference type="PANTHER" id="PTHR43166">
    <property type="entry name" value="AMINO ACID IMPORT ATP-BINDING PROTEIN"/>
    <property type="match status" value="1"/>
</dbReference>
<evidence type="ECO:0000256" key="1">
    <source>
        <dbReference type="ARBA" id="ARBA00004417"/>
    </source>
</evidence>
<comment type="subcellular location">
    <subcellularLocation>
        <location evidence="1">Cell inner membrane</location>
        <topology evidence="1">Peripheral membrane protein</topology>
    </subcellularLocation>
</comment>
<dbReference type="InterPro" id="IPR027417">
    <property type="entry name" value="P-loop_NTPase"/>
</dbReference>
<dbReference type="SMART" id="SM00382">
    <property type="entry name" value="AAA"/>
    <property type="match status" value="1"/>
</dbReference>
<feature type="region of interest" description="Disordered" evidence="9">
    <location>
        <begin position="1"/>
        <end position="27"/>
    </location>
</feature>
<protein>
    <submittedName>
        <fullName evidence="11">Amino acid ABC transporter ATP-binding protein</fullName>
    </submittedName>
</protein>
<organism evidence="11 12">
    <name type="scientific">Cobetia crustatorum</name>
    <dbReference type="NCBI Taxonomy" id="553385"/>
    <lineage>
        <taxon>Bacteria</taxon>
        <taxon>Pseudomonadati</taxon>
        <taxon>Pseudomonadota</taxon>
        <taxon>Gammaproteobacteria</taxon>
        <taxon>Oceanospirillales</taxon>
        <taxon>Halomonadaceae</taxon>
        <taxon>Cobetia</taxon>
    </lineage>
</organism>
<dbReference type="InterPro" id="IPR050086">
    <property type="entry name" value="MetN_ABC_transporter-like"/>
</dbReference>
<dbReference type="OrthoDB" id="9802264at2"/>
<evidence type="ECO:0000256" key="9">
    <source>
        <dbReference type="SAM" id="MobiDB-lite"/>
    </source>
</evidence>